<gene>
    <name evidence="1" type="ORF">PS896_00380</name>
</gene>
<dbReference type="AlphaFoldDB" id="A0A5E7GPU0"/>
<evidence type="ECO:0000313" key="2">
    <source>
        <dbReference type="Proteomes" id="UP000377224"/>
    </source>
</evidence>
<dbReference type="Proteomes" id="UP000377224">
    <property type="component" value="Unassembled WGS sequence"/>
</dbReference>
<reference evidence="1 2" key="1">
    <citation type="submission" date="2019-09" db="EMBL/GenBank/DDBJ databases">
        <authorList>
            <person name="Chandra G."/>
            <person name="Truman W A."/>
        </authorList>
    </citation>
    <scope>NUCLEOTIDE SEQUENCE [LARGE SCALE GENOMIC DNA]</scope>
    <source>
        <strain evidence="1">PS896</strain>
    </source>
</reference>
<name>A0A5E7GPU0_PSEFL</name>
<organism evidence="1 2">
    <name type="scientific">Pseudomonas fluorescens</name>
    <dbReference type="NCBI Taxonomy" id="294"/>
    <lineage>
        <taxon>Bacteria</taxon>
        <taxon>Pseudomonadati</taxon>
        <taxon>Pseudomonadota</taxon>
        <taxon>Gammaproteobacteria</taxon>
        <taxon>Pseudomonadales</taxon>
        <taxon>Pseudomonadaceae</taxon>
        <taxon>Pseudomonas</taxon>
    </lineage>
</organism>
<proteinExistence type="predicted"/>
<accession>A0A5E7GPU0</accession>
<evidence type="ECO:0000313" key="1">
    <source>
        <dbReference type="EMBL" id="VVO52787.1"/>
    </source>
</evidence>
<protein>
    <submittedName>
        <fullName evidence="1">Uncharacterized protein</fullName>
    </submittedName>
</protein>
<dbReference type="EMBL" id="CABVIN010000001">
    <property type="protein sequence ID" value="VVO52787.1"/>
    <property type="molecule type" value="Genomic_DNA"/>
</dbReference>
<sequence length="92" mass="10643">MSYPSALFETLVPGVVTASDRRRFSKVQKRWPIAKIFFDRMDKALERELWRDEAVRAGIYDAKNTSIFSLKYDPCRSEPARDGVVSDNKNVE</sequence>